<proteinExistence type="predicted"/>
<dbReference type="Proteomes" id="UP000292423">
    <property type="component" value="Unassembled WGS sequence"/>
</dbReference>
<feature type="transmembrane region" description="Helical" evidence="1">
    <location>
        <begin position="177"/>
        <end position="199"/>
    </location>
</feature>
<dbReference type="InterPro" id="IPR010266">
    <property type="entry name" value="NnrS"/>
</dbReference>
<reference evidence="2 3" key="1">
    <citation type="submission" date="2019-02" db="EMBL/GenBank/DDBJ databases">
        <title>Genomic Encyclopedia of Type Strains, Phase IV (KMG-IV): sequencing the most valuable type-strain genomes for metagenomic binning, comparative biology and taxonomic classification.</title>
        <authorList>
            <person name="Goeker M."/>
        </authorList>
    </citation>
    <scope>NUCLEOTIDE SEQUENCE [LARGE SCALE GENOMIC DNA]</scope>
    <source>
        <strain evidence="2 3">DSM 105135</strain>
    </source>
</reference>
<feature type="transmembrane region" description="Helical" evidence="1">
    <location>
        <begin position="361"/>
        <end position="380"/>
    </location>
</feature>
<feature type="transmembrane region" description="Helical" evidence="1">
    <location>
        <begin position="116"/>
        <end position="133"/>
    </location>
</feature>
<organism evidence="2 3">
    <name type="scientific">Fluviicoccus keumensis</name>
    <dbReference type="NCBI Taxonomy" id="1435465"/>
    <lineage>
        <taxon>Bacteria</taxon>
        <taxon>Pseudomonadati</taxon>
        <taxon>Pseudomonadota</taxon>
        <taxon>Gammaproteobacteria</taxon>
        <taxon>Moraxellales</taxon>
        <taxon>Moraxellaceae</taxon>
        <taxon>Fluviicoccus</taxon>
    </lineage>
</organism>
<evidence type="ECO:0000313" key="3">
    <source>
        <dbReference type="Proteomes" id="UP000292423"/>
    </source>
</evidence>
<feature type="transmembrane region" description="Helical" evidence="1">
    <location>
        <begin position="271"/>
        <end position="292"/>
    </location>
</feature>
<evidence type="ECO:0000256" key="1">
    <source>
        <dbReference type="SAM" id="Phobius"/>
    </source>
</evidence>
<feature type="transmembrane region" description="Helical" evidence="1">
    <location>
        <begin position="304"/>
        <end position="325"/>
    </location>
</feature>
<feature type="transmembrane region" description="Helical" evidence="1">
    <location>
        <begin position="337"/>
        <end position="355"/>
    </location>
</feature>
<dbReference type="RefSeq" id="WP_130414311.1">
    <property type="nucleotide sequence ID" value="NZ_SHKX01000013.1"/>
</dbReference>
<feature type="transmembrane region" description="Helical" evidence="1">
    <location>
        <begin position="20"/>
        <end position="43"/>
    </location>
</feature>
<evidence type="ECO:0000313" key="2">
    <source>
        <dbReference type="EMBL" id="RZU38606.1"/>
    </source>
</evidence>
<name>A0A4V2G3W9_9GAMM</name>
<protein>
    <submittedName>
        <fullName evidence="2">Uncharacterized protein involved in response to NO</fullName>
    </submittedName>
</protein>
<feature type="transmembrane region" description="Helical" evidence="1">
    <location>
        <begin position="93"/>
        <end position="110"/>
    </location>
</feature>
<dbReference type="AlphaFoldDB" id="A0A4V2G3W9"/>
<gene>
    <name evidence="2" type="ORF">EV700_2541</name>
</gene>
<keyword evidence="1" id="KW-1133">Transmembrane helix</keyword>
<dbReference type="EMBL" id="SHKX01000013">
    <property type="protein sequence ID" value="RZU38606.1"/>
    <property type="molecule type" value="Genomic_DNA"/>
</dbReference>
<accession>A0A4V2G3W9</accession>
<feature type="transmembrane region" description="Helical" evidence="1">
    <location>
        <begin position="219"/>
        <end position="236"/>
    </location>
</feature>
<sequence>MQVIDRNKAMAIPPLFRLGFRPFFLGAALLALFAIPLWLAAWHGLLSGWQPAGGWLAWHRHEMLFGFGLAVVAGFLLTAVQNWTGQPGLSGKPVAVLAGVWLAGRIAWLADAPLPLLIPLELAFPLLAAVAMGRQLWRVRQKRNYPIVGVLTLLAAVDAEVLAGLARGDDSLQRQGVWAGLWLVAAMITIIGGRVIPFFTRRGLRRPGDPLPMVRVDQALLGGTVLIAVLQAAGPGLSPHPALAALFAALGAGHVWRLARWFDRDVRTVPLLWSLHLAYAWLPVACFGLAGWHLGLFASPSPSLHALTVGGMGGLILAMMARVTLGHTGRDLAPPSGMALGFGLLHAGALARVGVAPLWPLTGLCVAAACWALAFGIFVWRYGPMLARARVDGHPG</sequence>
<keyword evidence="1" id="KW-0812">Transmembrane</keyword>
<comment type="caution">
    <text evidence="2">The sequence shown here is derived from an EMBL/GenBank/DDBJ whole genome shotgun (WGS) entry which is preliminary data.</text>
</comment>
<dbReference type="OrthoDB" id="9770040at2"/>
<feature type="transmembrane region" description="Helical" evidence="1">
    <location>
        <begin position="63"/>
        <end position="81"/>
    </location>
</feature>
<feature type="transmembrane region" description="Helical" evidence="1">
    <location>
        <begin position="145"/>
        <end position="165"/>
    </location>
</feature>
<dbReference type="Pfam" id="PF05940">
    <property type="entry name" value="NnrS"/>
    <property type="match status" value="1"/>
</dbReference>
<keyword evidence="3" id="KW-1185">Reference proteome</keyword>
<feature type="transmembrane region" description="Helical" evidence="1">
    <location>
        <begin position="242"/>
        <end position="259"/>
    </location>
</feature>
<keyword evidence="1" id="KW-0472">Membrane</keyword>